<dbReference type="EMBL" id="AMQM01001283">
    <property type="status" value="NOT_ANNOTATED_CDS"/>
    <property type="molecule type" value="Genomic_DNA"/>
</dbReference>
<dbReference type="Pfam" id="PF14737">
    <property type="entry name" value="DUF4470"/>
    <property type="match status" value="1"/>
</dbReference>
<dbReference type="InterPro" id="IPR028235">
    <property type="entry name" value="DNAAF3_C"/>
</dbReference>
<organism evidence="8 9">
    <name type="scientific">Helobdella robusta</name>
    <name type="common">Californian leech</name>
    <dbReference type="NCBI Taxonomy" id="6412"/>
    <lineage>
        <taxon>Eukaryota</taxon>
        <taxon>Metazoa</taxon>
        <taxon>Spiralia</taxon>
        <taxon>Lophotrochozoa</taxon>
        <taxon>Annelida</taxon>
        <taxon>Clitellata</taxon>
        <taxon>Hirudinea</taxon>
        <taxon>Rhynchobdellida</taxon>
        <taxon>Glossiphoniidae</taxon>
        <taxon>Helobdella</taxon>
    </lineage>
</organism>
<keyword evidence="3" id="KW-0970">Cilium biogenesis/degradation</keyword>
<dbReference type="GO" id="GO:0120293">
    <property type="term" value="C:dynein axonemal particle"/>
    <property type="evidence" value="ECO:0007669"/>
    <property type="project" value="UniProtKB-SubCell"/>
</dbReference>
<dbReference type="EMBL" id="KB097495">
    <property type="protein sequence ID" value="ESN96013.1"/>
    <property type="molecule type" value="Genomic_DNA"/>
</dbReference>
<evidence type="ECO:0000256" key="4">
    <source>
        <dbReference type="ARBA" id="ARBA00024190"/>
    </source>
</evidence>
<name>T1ETL3_HELRO</name>
<dbReference type="OrthoDB" id="538817at2759"/>
<dbReference type="AlphaFoldDB" id="T1ETL3"/>
<dbReference type="Pfam" id="PF14740">
    <property type="entry name" value="DUF4471"/>
    <property type="match status" value="1"/>
</dbReference>
<feature type="domain" description="DUF4470" evidence="5">
    <location>
        <begin position="9"/>
        <end position="104"/>
    </location>
</feature>
<keyword evidence="2" id="KW-0963">Cytoplasm</keyword>
<dbReference type="EnsemblMetazoa" id="HelroT163037">
    <property type="protein sequence ID" value="HelroP163037"/>
    <property type="gene ID" value="HelroG163037"/>
</dbReference>
<dbReference type="HOGENOM" id="CLU_071204_0_0_1"/>
<dbReference type="eggNOG" id="ENOG502QT97">
    <property type="taxonomic scope" value="Eukaryota"/>
</dbReference>
<evidence type="ECO:0008006" key="10">
    <source>
        <dbReference type="Google" id="ProtNLM"/>
    </source>
</evidence>
<dbReference type="PANTHER" id="PTHR22118:SF14">
    <property type="entry name" value="DYNEIN AXONEMAL ASSEMBLY FACTOR 3"/>
    <property type="match status" value="1"/>
</dbReference>
<comment type="subcellular location">
    <subcellularLocation>
        <location evidence="4">Dynein axonemal particle</location>
    </subcellularLocation>
</comment>
<evidence type="ECO:0000256" key="1">
    <source>
        <dbReference type="ARBA" id="ARBA00010449"/>
    </source>
</evidence>
<dbReference type="PANTHER" id="PTHR22118">
    <property type="entry name" value="DYNEIN ASSEMBLY FACTOR 3, AXONEMAL"/>
    <property type="match status" value="1"/>
</dbReference>
<dbReference type="STRING" id="6412.T1ETL3"/>
<dbReference type="GeneID" id="20199913"/>
<feature type="domain" description="Dynein assembly factor 3 C-terminal" evidence="6">
    <location>
        <begin position="119"/>
        <end position="193"/>
    </location>
</feature>
<evidence type="ECO:0000256" key="2">
    <source>
        <dbReference type="ARBA" id="ARBA00022490"/>
    </source>
</evidence>
<gene>
    <name evidence="8" type="primary">20199913</name>
    <name evidence="7" type="ORF">HELRODRAFT_163037</name>
</gene>
<dbReference type="RefSeq" id="XP_009025279.1">
    <property type="nucleotide sequence ID" value="XM_009027031.1"/>
</dbReference>
<accession>T1ETL3</accession>
<dbReference type="GO" id="GO:0070286">
    <property type="term" value="P:axonemal dynein complex assembly"/>
    <property type="evidence" value="ECO:0007669"/>
    <property type="project" value="InterPro"/>
</dbReference>
<dbReference type="Proteomes" id="UP000015101">
    <property type="component" value="Unassembled WGS sequence"/>
</dbReference>
<comment type="similarity">
    <text evidence="1">Belongs to the DNAAF3 family.</text>
</comment>
<dbReference type="InterPro" id="IPR027974">
    <property type="entry name" value="DUF4470"/>
</dbReference>
<evidence type="ECO:0000256" key="3">
    <source>
        <dbReference type="ARBA" id="ARBA00022794"/>
    </source>
</evidence>
<evidence type="ECO:0000313" key="7">
    <source>
        <dbReference type="EMBL" id="ESN96013.1"/>
    </source>
</evidence>
<evidence type="ECO:0000259" key="6">
    <source>
        <dbReference type="Pfam" id="PF14740"/>
    </source>
</evidence>
<proteinExistence type="inferred from homology"/>
<dbReference type="InterPro" id="IPR039304">
    <property type="entry name" value="DNAAF3"/>
</dbReference>
<dbReference type="CTD" id="20199913"/>
<reference evidence="8" key="3">
    <citation type="submission" date="2015-06" db="UniProtKB">
        <authorList>
            <consortium name="EnsemblMetazoa"/>
        </authorList>
    </citation>
    <scope>IDENTIFICATION</scope>
</reference>
<dbReference type="InParanoid" id="T1ETL3"/>
<keyword evidence="9" id="KW-1185">Reference proteome</keyword>
<protein>
    <recommendedName>
        <fullName evidence="10">DUF4470 domain-containing protein</fullName>
    </recommendedName>
</protein>
<evidence type="ECO:0000313" key="9">
    <source>
        <dbReference type="Proteomes" id="UP000015101"/>
    </source>
</evidence>
<evidence type="ECO:0000313" key="8">
    <source>
        <dbReference type="EnsemblMetazoa" id="HelroP163037"/>
    </source>
</evidence>
<sequence length="203" mass="23492">MDKFEYLNFWGHSPALNLISNSKIKKDGDDSVNILVVGGGDCRHVLLTISKNMHKNINFFIVDKSVELYARQMLLLALILKPQSKIGLQDKIEMFLEIHGNTLIRKQTADYVEQLSSQLIKDFRLRQYLGPRYDAIPNVFDWHFHMKLIDRDAEVIGIRNYTRWRTNGVAYELRDADYDVQNKTLASSIALKKAHTFFISISS</sequence>
<evidence type="ECO:0000259" key="5">
    <source>
        <dbReference type="Pfam" id="PF14737"/>
    </source>
</evidence>
<dbReference type="KEGG" id="hro:HELRODRAFT_163037"/>
<reference evidence="9" key="1">
    <citation type="submission" date="2012-12" db="EMBL/GenBank/DDBJ databases">
        <authorList>
            <person name="Hellsten U."/>
            <person name="Grimwood J."/>
            <person name="Chapman J.A."/>
            <person name="Shapiro H."/>
            <person name="Aerts A."/>
            <person name="Otillar R.P."/>
            <person name="Terry A.Y."/>
            <person name="Boore J.L."/>
            <person name="Simakov O."/>
            <person name="Marletaz F."/>
            <person name="Cho S.-J."/>
            <person name="Edsinger-Gonzales E."/>
            <person name="Havlak P."/>
            <person name="Kuo D.-H."/>
            <person name="Larsson T."/>
            <person name="Lv J."/>
            <person name="Arendt D."/>
            <person name="Savage R."/>
            <person name="Osoegawa K."/>
            <person name="de Jong P."/>
            <person name="Lindberg D.R."/>
            <person name="Seaver E.C."/>
            <person name="Weisblat D.A."/>
            <person name="Putnam N.H."/>
            <person name="Grigoriev I.V."/>
            <person name="Rokhsar D.S."/>
        </authorList>
    </citation>
    <scope>NUCLEOTIDE SEQUENCE</scope>
</reference>
<reference evidence="7 9" key="2">
    <citation type="journal article" date="2013" name="Nature">
        <title>Insights into bilaterian evolution from three spiralian genomes.</title>
        <authorList>
            <person name="Simakov O."/>
            <person name="Marletaz F."/>
            <person name="Cho S.J."/>
            <person name="Edsinger-Gonzales E."/>
            <person name="Havlak P."/>
            <person name="Hellsten U."/>
            <person name="Kuo D.H."/>
            <person name="Larsson T."/>
            <person name="Lv J."/>
            <person name="Arendt D."/>
            <person name="Savage R."/>
            <person name="Osoegawa K."/>
            <person name="de Jong P."/>
            <person name="Grimwood J."/>
            <person name="Chapman J.A."/>
            <person name="Shapiro H."/>
            <person name="Aerts A."/>
            <person name="Otillar R.P."/>
            <person name="Terry A.Y."/>
            <person name="Boore J.L."/>
            <person name="Grigoriev I.V."/>
            <person name="Lindberg D.R."/>
            <person name="Seaver E.C."/>
            <person name="Weisblat D.A."/>
            <person name="Putnam N.H."/>
            <person name="Rokhsar D.S."/>
        </authorList>
    </citation>
    <scope>NUCLEOTIDE SEQUENCE</scope>
</reference>